<accession>A0AAN6YQR6</accession>
<dbReference type="EMBL" id="MU865588">
    <property type="protein sequence ID" value="KAK4221087.1"/>
    <property type="molecule type" value="Genomic_DNA"/>
</dbReference>
<evidence type="ECO:0000256" key="8">
    <source>
        <dbReference type="SAM" id="Phobius"/>
    </source>
</evidence>
<evidence type="ECO:0000256" key="4">
    <source>
        <dbReference type="ARBA" id="ARBA00022723"/>
    </source>
</evidence>
<dbReference type="PANTHER" id="PTHR24304">
    <property type="entry name" value="CYTOCHROME P450 FAMILY 7"/>
    <property type="match status" value="1"/>
</dbReference>
<keyword evidence="10" id="KW-1185">Reference proteome</keyword>
<keyword evidence="5 7" id="KW-0408">Iron</keyword>
<feature type="transmembrane region" description="Helical" evidence="8">
    <location>
        <begin position="12"/>
        <end position="31"/>
    </location>
</feature>
<keyword evidence="8" id="KW-0472">Membrane</keyword>
<dbReference type="Gene3D" id="1.10.630.10">
    <property type="entry name" value="Cytochrome P450"/>
    <property type="match status" value="1"/>
</dbReference>
<dbReference type="Pfam" id="PF00067">
    <property type="entry name" value="p450"/>
    <property type="match status" value="1"/>
</dbReference>
<comment type="caution">
    <text evidence="9">The sequence shown here is derived from an EMBL/GenBank/DDBJ whole genome shotgun (WGS) entry which is preliminary data.</text>
</comment>
<dbReference type="Proteomes" id="UP001301958">
    <property type="component" value="Unassembled WGS sequence"/>
</dbReference>
<dbReference type="GO" id="GO:0008395">
    <property type="term" value="F:steroid hydroxylase activity"/>
    <property type="evidence" value="ECO:0007669"/>
    <property type="project" value="TreeGrafter"/>
</dbReference>
<feature type="transmembrane region" description="Helical" evidence="8">
    <location>
        <begin position="317"/>
        <end position="342"/>
    </location>
</feature>
<dbReference type="InterPro" id="IPR036396">
    <property type="entry name" value="Cyt_P450_sf"/>
</dbReference>
<dbReference type="GO" id="GO:0005506">
    <property type="term" value="F:iron ion binding"/>
    <property type="evidence" value="ECO:0007669"/>
    <property type="project" value="InterPro"/>
</dbReference>
<protein>
    <submittedName>
        <fullName evidence="9">Cholesterol 7-alpha-monooxygenase 4</fullName>
    </submittedName>
</protein>
<evidence type="ECO:0000256" key="1">
    <source>
        <dbReference type="ARBA" id="ARBA00001971"/>
    </source>
</evidence>
<dbReference type="AlphaFoldDB" id="A0AAN6YQR6"/>
<keyword evidence="3 7" id="KW-0349">Heme</keyword>
<reference evidence="9" key="2">
    <citation type="submission" date="2023-05" db="EMBL/GenBank/DDBJ databases">
        <authorList>
            <consortium name="Lawrence Berkeley National Laboratory"/>
            <person name="Steindorff A."/>
            <person name="Hensen N."/>
            <person name="Bonometti L."/>
            <person name="Westerberg I."/>
            <person name="Brannstrom I.O."/>
            <person name="Guillou S."/>
            <person name="Cros-Aarteil S."/>
            <person name="Calhoun S."/>
            <person name="Haridas S."/>
            <person name="Kuo A."/>
            <person name="Mondo S."/>
            <person name="Pangilinan J."/>
            <person name="Riley R."/>
            <person name="Labutti K."/>
            <person name="Andreopoulos B."/>
            <person name="Lipzen A."/>
            <person name="Chen C."/>
            <person name="Yanf M."/>
            <person name="Daum C."/>
            <person name="Ng V."/>
            <person name="Clum A."/>
            <person name="Ohm R."/>
            <person name="Martin F."/>
            <person name="Silar P."/>
            <person name="Natvig D."/>
            <person name="Lalanne C."/>
            <person name="Gautier V."/>
            <person name="Ament-Velasquez S.L."/>
            <person name="Kruys A."/>
            <person name="Hutchinson M.I."/>
            <person name="Powell A.J."/>
            <person name="Barry K."/>
            <person name="Miller A.N."/>
            <person name="Grigoriev I.V."/>
            <person name="Debuchy R."/>
            <person name="Gladieux P."/>
            <person name="Thoren M.H."/>
            <person name="Johannesson H."/>
        </authorList>
    </citation>
    <scope>NUCLEOTIDE SEQUENCE</scope>
    <source>
        <strain evidence="9">CBS 990.96</strain>
    </source>
</reference>
<organism evidence="9 10">
    <name type="scientific">Podospora fimiseda</name>
    <dbReference type="NCBI Taxonomy" id="252190"/>
    <lineage>
        <taxon>Eukaryota</taxon>
        <taxon>Fungi</taxon>
        <taxon>Dikarya</taxon>
        <taxon>Ascomycota</taxon>
        <taxon>Pezizomycotina</taxon>
        <taxon>Sordariomycetes</taxon>
        <taxon>Sordariomycetidae</taxon>
        <taxon>Sordariales</taxon>
        <taxon>Podosporaceae</taxon>
        <taxon>Podospora</taxon>
    </lineage>
</organism>
<dbReference type="GO" id="GO:0020037">
    <property type="term" value="F:heme binding"/>
    <property type="evidence" value="ECO:0007669"/>
    <property type="project" value="InterPro"/>
</dbReference>
<keyword evidence="6" id="KW-0560">Oxidoreductase</keyword>
<dbReference type="InterPro" id="IPR001128">
    <property type="entry name" value="Cyt_P450"/>
</dbReference>
<evidence type="ECO:0000256" key="3">
    <source>
        <dbReference type="ARBA" id="ARBA00022617"/>
    </source>
</evidence>
<comment type="similarity">
    <text evidence="2">Belongs to the cytochrome P450 family.</text>
</comment>
<evidence type="ECO:0000256" key="5">
    <source>
        <dbReference type="ARBA" id="ARBA00023004"/>
    </source>
</evidence>
<dbReference type="SUPFAM" id="SSF48264">
    <property type="entry name" value="Cytochrome P450"/>
    <property type="match status" value="1"/>
</dbReference>
<dbReference type="GO" id="GO:0016705">
    <property type="term" value="F:oxidoreductase activity, acting on paired donors, with incorporation or reduction of molecular oxygen"/>
    <property type="evidence" value="ECO:0007669"/>
    <property type="project" value="InterPro"/>
</dbReference>
<gene>
    <name evidence="9" type="ORF">QBC38DRAFT_492781</name>
</gene>
<reference evidence="9" key="1">
    <citation type="journal article" date="2023" name="Mol. Phylogenet. Evol.">
        <title>Genome-scale phylogeny and comparative genomics of the fungal order Sordariales.</title>
        <authorList>
            <person name="Hensen N."/>
            <person name="Bonometti L."/>
            <person name="Westerberg I."/>
            <person name="Brannstrom I.O."/>
            <person name="Guillou S."/>
            <person name="Cros-Aarteil S."/>
            <person name="Calhoun S."/>
            <person name="Haridas S."/>
            <person name="Kuo A."/>
            <person name="Mondo S."/>
            <person name="Pangilinan J."/>
            <person name="Riley R."/>
            <person name="LaButti K."/>
            <person name="Andreopoulos B."/>
            <person name="Lipzen A."/>
            <person name="Chen C."/>
            <person name="Yan M."/>
            <person name="Daum C."/>
            <person name="Ng V."/>
            <person name="Clum A."/>
            <person name="Steindorff A."/>
            <person name="Ohm R.A."/>
            <person name="Martin F."/>
            <person name="Silar P."/>
            <person name="Natvig D.O."/>
            <person name="Lalanne C."/>
            <person name="Gautier V."/>
            <person name="Ament-Velasquez S.L."/>
            <person name="Kruys A."/>
            <person name="Hutchinson M.I."/>
            <person name="Powell A.J."/>
            <person name="Barry K."/>
            <person name="Miller A.N."/>
            <person name="Grigoriev I.V."/>
            <person name="Debuchy R."/>
            <person name="Gladieux P."/>
            <person name="Hiltunen Thoren M."/>
            <person name="Johannesson H."/>
        </authorList>
    </citation>
    <scope>NUCLEOTIDE SEQUENCE</scope>
    <source>
        <strain evidence="9">CBS 990.96</strain>
    </source>
</reference>
<proteinExistence type="inferred from homology"/>
<keyword evidence="6" id="KW-0503">Monooxygenase</keyword>
<keyword evidence="8" id="KW-1133">Transmembrane helix</keyword>
<name>A0AAN6YQR6_9PEZI</name>
<comment type="cofactor">
    <cofactor evidence="1 7">
        <name>heme</name>
        <dbReference type="ChEBI" id="CHEBI:30413"/>
    </cofactor>
</comment>
<evidence type="ECO:0000313" key="10">
    <source>
        <dbReference type="Proteomes" id="UP001301958"/>
    </source>
</evidence>
<keyword evidence="4 7" id="KW-0479">Metal-binding</keyword>
<dbReference type="InterPro" id="IPR002403">
    <property type="entry name" value="Cyt_P450_E_grp-IV"/>
</dbReference>
<dbReference type="PRINTS" id="PR00465">
    <property type="entry name" value="EP450IV"/>
</dbReference>
<keyword evidence="8" id="KW-0812">Transmembrane</keyword>
<dbReference type="PANTHER" id="PTHR24304:SF2">
    <property type="entry name" value="24-HYDROXYCHOLESTEROL 7-ALPHA-HYDROXYLASE"/>
    <property type="match status" value="1"/>
</dbReference>
<evidence type="ECO:0000256" key="2">
    <source>
        <dbReference type="ARBA" id="ARBA00010617"/>
    </source>
</evidence>
<dbReference type="InterPro" id="IPR050529">
    <property type="entry name" value="CYP450_sterol_14alpha_dmase"/>
</dbReference>
<evidence type="ECO:0000313" key="9">
    <source>
        <dbReference type="EMBL" id="KAK4221087.1"/>
    </source>
</evidence>
<evidence type="ECO:0000256" key="6">
    <source>
        <dbReference type="ARBA" id="ARBA00023033"/>
    </source>
</evidence>
<evidence type="ECO:0000256" key="7">
    <source>
        <dbReference type="PIRSR" id="PIRSR602403-1"/>
    </source>
</evidence>
<feature type="binding site" description="axial binding residue" evidence="7">
    <location>
        <position position="479"/>
    </location>
    <ligand>
        <name>heme</name>
        <dbReference type="ChEBI" id="CHEBI:30413"/>
    </ligand>
    <ligandPart>
        <name>Fe</name>
        <dbReference type="ChEBI" id="CHEBI:18248"/>
    </ligandPart>
</feature>
<sequence>MALTLSDIFSSWETAILPSVLAIFAGLLIFLTRFKSRKQNEPPYLPETIPYITNAYQVVLNTSKFIKRVKASMGNKTIMKYKLGTKPVYLVRGEKNLQTFIRGSRDLDSEPFMYIAIKGLWGFTREDADKFGNDPTGRLKISNRGTESIPESQRYWHGIHKLYDQYLTSAEHSSALATKFLEIFNERLEQYPLNEWTTTSVMEIMKEHMFNTANITIFGSQRLKLAPETQRLYWIFEEYGWHFLYGMPRWMFPGAYKARDEFNYASKKYLDSAWKNFDWKGPDAESEWEPHFGSRFARESAKWLKESGFHEESQKGFFSMLLFALHGNTLATVEWMFMYLILDQELYRAVREEVMTAYDAEKKLDVVKLGGLSLIQAVFTETLRLHMSFNNIREAKAPIVFDGYQIEKGAWLQTFSGIAQREEESWGREGHPADEFWVGRHLTFREERDGTGNVRQVPEFSIAGKSGIYFPFGGGTGMCPARHFAKQESLIALATIVARFDVEFLEWTKLDGSKSDREARADEKFAGAGTMPPDRDLKLRWKRLW</sequence>